<dbReference type="Pfam" id="PF09766">
    <property type="entry name" value="FmiP_Thoc5"/>
    <property type="match status" value="1"/>
</dbReference>
<reference evidence="6" key="1">
    <citation type="submission" date="2019-03" db="EMBL/GenBank/DDBJ databases">
        <title>Long read genome sequence of the mycoparasitic Pythium oligandrum ATCC 38472 isolated from sugarbeet rhizosphere.</title>
        <authorList>
            <person name="Gaulin E."/>
        </authorList>
    </citation>
    <scope>NUCLEOTIDE SEQUENCE</scope>
    <source>
        <strain evidence="6">ATCC 38472_TT</strain>
    </source>
</reference>
<dbReference type="OrthoDB" id="20582at2759"/>
<dbReference type="EMBL" id="SPLM01000148">
    <property type="protein sequence ID" value="TMW55262.1"/>
    <property type="molecule type" value="Genomic_DNA"/>
</dbReference>
<dbReference type="Proteomes" id="UP000794436">
    <property type="component" value="Unassembled WGS sequence"/>
</dbReference>
<feature type="compositionally biased region" description="Basic and acidic residues" evidence="5">
    <location>
        <begin position="270"/>
        <end position="281"/>
    </location>
</feature>
<dbReference type="GO" id="GO:0003729">
    <property type="term" value="F:mRNA binding"/>
    <property type="evidence" value="ECO:0007669"/>
    <property type="project" value="TreeGrafter"/>
</dbReference>
<gene>
    <name evidence="6" type="ORF">Poli38472_013153</name>
</gene>
<dbReference type="PANTHER" id="PTHR13375">
    <property type="entry name" value="FMS INTERACTING PROTEIN"/>
    <property type="match status" value="1"/>
</dbReference>
<comment type="similarity">
    <text evidence="2">Belongs to the THOC5 family.</text>
</comment>
<feature type="coiled-coil region" evidence="4">
    <location>
        <begin position="130"/>
        <end position="170"/>
    </location>
</feature>
<dbReference type="PANTHER" id="PTHR13375:SF3">
    <property type="entry name" value="THO COMPLEX SUBUNIT 5 HOMOLOG"/>
    <property type="match status" value="1"/>
</dbReference>
<feature type="compositionally biased region" description="Basic and acidic residues" evidence="5">
    <location>
        <begin position="296"/>
        <end position="305"/>
    </location>
</feature>
<evidence type="ECO:0000256" key="1">
    <source>
        <dbReference type="ARBA" id="ARBA00004123"/>
    </source>
</evidence>
<comment type="subcellular location">
    <subcellularLocation>
        <location evidence="1">Nucleus</location>
    </subcellularLocation>
</comment>
<evidence type="ECO:0000256" key="2">
    <source>
        <dbReference type="ARBA" id="ARBA00008044"/>
    </source>
</evidence>
<keyword evidence="4" id="KW-0175">Coiled coil</keyword>
<feature type="region of interest" description="Disordered" evidence="5">
    <location>
        <begin position="264"/>
        <end position="323"/>
    </location>
</feature>
<dbReference type="AlphaFoldDB" id="A0A8K1FD71"/>
<keyword evidence="3" id="KW-0539">Nucleus</keyword>
<evidence type="ECO:0000256" key="3">
    <source>
        <dbReference type="ARBA" id="ARBA00023242"/>
    </source>
</evidence>
<evidence type="ECO:0000313" key="6">
    <source>
        <dbReference type="EMBL" id="TMW55262.1"/>
    </source>
</evidence>
<sequence>MGGSGDARVARLQELKAATEALRGILADVDKQKHAGAVDKARLKQQRWQAVTLICAMKAGLRETFLASDAWKTRVQEQKDVVEAHQLKLQNLLYEKDHLAREIRRCRGFGTKEMDKIEFENGRLPIAVDAESHRQHLDQLTRELETRKRMKTQLKELKAKIDEVEAASQKKQTFLDGLRGELDTIEDSTRGLQKYMHKPVTATLKSQQDASTLLPAPLYTLYCELEAYQTASGCAKQMALSIVGSKGLKASALRVKKREFPSALTSGGRVKNELDAKEPEKKRLKGPSRSPSIAKLEAEKARETNALRAPSRSPSQGHSRPAESGEIVDVVMAENGTDATANNGSRADDKDASEVKRIDDDQDELDDANDADNERDLWRCHEKALLLKLSLAVDDEVSGSTTTEFSLLFQYFVNARVVSVDLLEPSNAPKNVLMNLFPGDDGLSMPRLATAYEFKGVTPEELSFPTNLVASRPYHWAQWICGLFPLKRGDGAADTRRPEPSIRNTMTQLVKRLVVSVQLQQHLQALAKNSLAPVHTAFTGHFPARIKTKLNGWKEIASPNVDLLRRFTSEKSEQLTLSTTGCRYYRVTFRHEHVQVEGIVEISPEYPVRAPRFRLSATDSASTSIENHLKEIEIEVNTFYDELVSKDCTQYLLAHQLRKVQQCVDVLGSPEGQLPRCFGRERRGKDRRPAFVVDATTKEARHR</sequence>
<organism evidence="6 7">
    <name type="scientific">Pythium oligandrum</name>
    <name type="common">Mycoparasitic fungus</name>
    <dbReference type="NCBI Taxonomy" id="41045"/>
    <lineage>
        <taxon>Eukaryota</taxon>
        <taxon>Sar</taxon>
        <taxon>Stramenopiles</taxon>
        <taxon>Oomycota</taxon>
        <taxon>Peronosporomycetes</taxon>
        <taxon>Pythiales</taxon>
        <taxon>Pythiaceae</taxon>
        <taxon>Pythium</taxon>
    </lineage>
</organism>
<evidence type="ECO:0000313" key="7">
    <source>
        <dbReference type="Proteomes" id="UP000794436"/>
    </source>
</evidence>
<accession>A0A8K1FD71</accession>
<protein>
    <recommendedName>
        <fullName evidence="8">THO complex subunit 5</fullName>
    </recommendedName>
</protein>
<dbReference type="GO" id="GO:0006406">
    <property type="term" value="P:mRNA export from nucleus"/>
    <property type="evidence" value="ECO:0007669"/>
    <property type="project" value="TreeGrafter"/>
</dbReference>
<dbReference type="InterPro" id="IPR019163">
    <property type="entry name" value="THO_Thoc5"/>
</dbReference>
<feature type="compositionally biased region" description="Acidic residues" evidence="5">
    <location>
        <begin position="360"/>
        <end position="369"/>
    </location>
</feature>
<name>A0A8K1FD71_PYTOL</name>
<evidence type="ECO:0000256" key="4">
    <source>
        <dbReference type="SAM" id="Coils"/>
    </source>
</evidence>
<proteinExistence type="inferred from homology"/>
<evidence type="ECO:0000256" key="5">
    <source>
        <dbReference type="SAM" id="MobiDB-lite"/>
    </source>
</evidence>
<feature type="compositionally biased region" description="Basic and acidic residues" evidence="5">
    <location>
        <begin position="346"/>
        <end position="359"/>
    </location>
</feature>
<feature type="region of interest" description="Disordered" evidence="5">
    <location>
        <begin position="336"/>
        <end position="369"/>
    </location>
</feature>
<keyword evidence="7" id="KW-1185">Reference proteome</keyword>
<evidence type="ECO:0008006" key="8">
    <source>
        <dbReference type="Google" id="ProtNLM"/>
    </source>
</evidence>
<dbReference type="GO" id="GO:0000445">
    <property type="term" value="C:THO complex part of transcription export complex"/>
    <property type="evidence" value="ECO:0007669"/>
    <property type="project" value="TreeGrafter"/>
</dbReference>
<comment type="caution">
    <text evidence="6">The sequence shown here is derived from an EMBL/GenBank/DDBJ whole genome shotgun (WGS) entry which is preliminary data.</text>
</comment>